<evidence type="ECO:0000256" key="1">
    <source>
        <dbReference type="ARBA" id="ARBA00004167"/>
    </source>
</evidence>
<keyword evidence="3 6" id="KW-0812">Transmembrane</keyword>
<evidence type="ECO:0000256" key="6">
    <source>
        <dbReference type="SAM" id="Phobius"/>
    </source>
</evidence>
<dbReference type="Pfam" id="PF22434">
    <property type="entry name" value="PilW_C"/>
    <property type="match status" value="1"/>
</dbReference>
<dbReference type="PROSITE" id="PS00409">
    <property type="entry name" value="PROKAR_NTER_METHYL"/>
    <property type="match status" value="1"/>
</dbReference>
<dbReference type="NCBIfam" id="TIGR02532">
    <property type="entry name" value="IV_pilin_GFxxxE"/>
    <property type="match status" value="1"/>
</dbReference>
<keyword evidence="5 6" id="KW-0472">Membrane</keyword>
<sequence>MLKRVCKGEKGFTLVELLVVIAIIGVLAAIITPNAFRAVHKAKITRAISDLKSIAAAAMQFYADVGTWPSDAEGADPGLATKPANAGYGDGINFGSTTDLSNWNGPYLEKWPLRSPLGGVGPLPGDGAYGWHLGTKHPSWEGPAYCCAAELRGVPKDIFEQIDRIVDGGDGWTKGKIRSWGDPANVDSLQYVVSEWN</sequence>
<dbReference type="GO" id="GO:0015628">
    <property type="term" value="P:protein secretion by the type II secretion system"/>
    <property type="evidence" value="ECO:0007669"/>
    <property type="project" value="InterPro"/>
</dbReference>
<feature type="transmembrane region" description="Helical" evidence="6">
    <location>
        <begin position="12"/>
        <end position="31"/>
    </location>
</feature>
<dbReference type="Pfam" id="PF07963">
    <property type="entry name" value="N_methyl"/>
    <property type="match status" value="1"/>
</dbReference>
<evidence type="ECO:0000256" key="3">
    <source>
        <dbReference type="ARBA" id="ARBA00022692"/>
    </source>
</evidence>
<dbReference type="PANTHER" id="PTHR30093:SF44">
    <property type="entry name" value="TYPE II SECRETION SYSTEM CORE PROTEIN G"/>
    <property type="match status" value="1"/>
</dbReference>
<dbReference type="RefSeq" id="WP_025775112.1">
    <property type="nucleotide sequence ID" value="NZ_DF238840.1"/>
</dbReference>
<dbReference type="InterPro" id="IPR045584">
    <property type="entry name" value="Pilin-like"/>
</dbReference>
<dbReference type="PANTHER" id="PTHR30093">
    <property type="entry name" value="GENERAL SECRETION PATHWAY PROTEIN G"/>
    <property type="match status" value="1"/>
</dbReference>
<evidence type="ECO:0000256" key="5">
    <source>
        <dbReference type="ARBA" id="ARBA00023136"/>
    </source>
</evidence>
<dbReference type="AlphaFoldDB" id="A0A0S6UII7"/>
<dbReference type="SUPFAM" id="SSF54523">
    <property type="entry name" value="Pili subunits"/>
    <property type="match status" value="1"/>
</dbReference>
<reference evidence="7" key="1">
    <citation type="journal article" date="2014" name="Gene">
        <title>Genome-guided analysis of transformation efficiency and carbon dioxide assimilation by Moorella thermoacetica Y72.</title>
        <authorList>
            <person name="Tsukahara K."/>
            <person name="Kita A."/>
            <person name="Nakashimada Y."/>
            <person name="Hoshino T."/>
            <person name="Murakami K."/>
        </authorList>
    </citation>
    <scope>NUCLEOTIDE SEQUENCE [LARGE SCALE GENOMIC DNA]</scope>
    <source>
        <strain evidence="7">Y72</strain>
    </source>
</reference>
<accession>A0A0S6UII7</accession>
<evidence type="ECO:0000256" key="2">
    <source>
        <dbReference type="ARBA" id="ARBA00022481"/>
    </source>
</evidence>
<dbReference type="Proteomes" id="UP000063718">
    <property type="component" value="Unassembled WGS sequence"/>
</dbReference>
<gene>
    <name evidence="7" type="ORF">MTY_2699</name>
</gene>
<dbReference type="Gene3D" id="3.30.700.10">
    <property type="entry name" value="Glycoprotein, Type 4 Pilin"/>
    <property type="match status" value="1"/>
</dbReference>
<comment type="subcellular location">
    <subcellularLocation>
        <location evidence="1">Membrane</location>
        <topology evidence="1">Single-pass membrane protein</topology>
    </subcellularLocation>
</comment>
<keyword evidence="2" id="KW-0488">Methylation</keyword>
<protein>
    <submittedName>
        <fullName evidence="7">Type II secretory pathway, pseudopilin PulG</fullName>
    </submittedName>
</protein>
<dbReference type="EMBL" id="DF238840">
    <property type="protein sequence ID" value="GAF27358.1"/>
    <property type="molecule type" value="Genomic_DNA"/>
</dbReference>
<proteinExistence type="predicted"/>
<dbReference type="InterPro" id="IPR000983">
    <property type="entry name" value="Bac_GSPG_pilin"/>
</dbReference>
<evidence type="ECO:0000313" key="7">
    <source>
        <dbReference type="EMBL" id="GAF27358.1"/>
    </source>
</evidence>
<evidence type="ECO:0000256" key="4">
    <source>
        <dbReference type="ARBA" id="ARBA00022989"/>
    </source>
</evidence>
<dbReference type="InterPro" id="IPR012902">
    <property type="entry name" value="N_methyl_site"/>
</dbReference>
<keyword evidence="4 6" id="KW-1133">Transmembrane helix</keyword>
<organism evidence="7">
    <name type="scientific">Moorella thermoacetica Y72</name>
    <dbReference type="NCBI Taxonomy" id="1325331"/>
    <lineage>
        <taxon>Bacteria</taxon>
        <taxon>Bacillati</taxon>
        <taxon>Bacillota</taxon>
        <taxon>Clostridia</taxon>
        <taxon>Neomoorellales</taxon>
        <taxon>Neomoorellaceae</taxon>
        <taxon>Neomoorella</taxon>
    </lineage>
</organism>
<dbReference type="PRINTS" id="PR00813">
    <property type="entry name" value="BCTERIALGSPG"/>
</dbReference>
<dbReference type="GO" id="GO:0015627">
    <property type="term" value="C:type II protein secretion system complex"/>
    <property type="evidence" value="ECO:0007669"/>
    <property type="project" value="InterPro"/>
</dbReference>
<name>A0A0S6UII7_NEOTH</name>
<dbReference type="GO" id="GO:0016020">
    <property type="term" value="C:membrane"/>
    <property type="evidence" value="ECO:0007669"/>
    <property type="project" value="UniProtKB-SubCell"/>
</dbReference>